<dbReference type="CDD" id="cd04489">
    <property type="entry name" value="ExoVII_LU_OBF"/>
    <property type="match status" value="1"/>
</dbReference>
<evidence type="ECO:0000259" key="5">
    <source>
        <dbReference type="Pfam" id="PF02601"/>
    </source>
</evidence>
<dbReference type="InterPro" id="IPR020579">
    <property type="entry name" value="Exonuc_VII_lsu_C"/>
</dbReference>
<evidence type="ECO:0000256" key="4">
    <source>
        <dbReference type="ARBA" id="ARBA00022839"/>
    </source>
</evidence>
<evidence type="ECO:0000259" key="6">
    <source>
        <dbReference type="Pfam" id="PF13742"/>
    </source>
</evidence>
<keyword evidence="1" id="KW-0963">Cytoplasm</keyword>
<dbReference type="Pfam" id="PF02601">
    <property type="entry name" value="Exonuc_VII_L"/>
    <property type="match status" value="1"/>
</dbReference>
<proteinExistence type="inferred from homology"/>
<keyword evidence="2" id="KW-0540">Nuclease</keyword>
<evidence type="ECO:0000256" key="3">
    <source>
        <dbReference type="ARBA" id="ARBA00022801"/>
    </source>
</evidence>
<dbReference type="HAMAP" id="MF_00378">
    <property type="entry name" value="Exonuc_7_L"/>
    <property type="match status" value="1"/>
</dbReference>
<keyword evidence="4" id="KW-0269">Exonuclease</keyword>
<feature type="domain" description="Exonuclease VII large subunit C-terminal" evidence="5">
    <location>
        <begin position="125"/>
        <end position="337"/>
    </location>
</feature>
<dbReference type="GO" id="GO:0009318">
    <property type="term" value="C:exodeoxyribonuclease VII complex"/>
    <property type="evidence" value="ECO:0007669"/>
    <property type="project" value="InterPro"/>
</dbReference>
<dbReference type="GO" id="GO:0006308">
    <property type="term" value="P:DNA catabolic process"/>
    <property type="evidence" value="ECO:0007669"/>
    <property type="project" value="InterPro"/>
</dbReference>
<protein>
    <recommendedName>
        <fullName evidence="8">Exonuclease VII large subunit C-terminal domain-containing protein</fullName>
    </recommendedName>
</protein>
<feature type="domain" description="OB-fold nucleic acid binding" evidence="6">
    <location>
        <begin position="25"/>
        <end position="102"/>
    </location>
</feature>
<dbReference type="PANTHER" id="PTHR30008:SF0">
    <property type="entry name" value="EXODEOXYRIBONUCLEASE 7 LARGE SUBUNIT"/>
    <property type="match status" value="1"/>
</dbReference>
<reference evidence="7" key="1">
    <citation type="journal article" date="2015" name="Nature">
        <title>Complex archaea that bridge the gap between prokaryotes and eukaryotes.</title>
        <authorList>
            <person name="Spang A."/>
            <person name="Saw J.H."/>
            <person name="Jorgensen S.L."/>
            <person name="Zaremba-Niedzwiedzka K."/>
            <person name="Martijn J."/>
            <person name="Lind A.E."/>
            <person name="van Eijk R."/>
            <person name="Schleper C."/>
            <person name="Guy L."/>
            <person name="Ettema T.J."/>
        </authorList>
    </citation>
    <scope>NUCLEOTIDE SEQUENCE</scope>
</reference>
<evidence type="ECO:0008006" key="8">
    <source>
        <dbReference type="Google" id="ProtNLM"/>
    </source>
</evidence>
<comment type="caution">
    <text evidence="7">The sequence shown here is derived from an EMBL/GenBank/DDBJ whole genome shotgun (WGS) entry which is preliminary data.</text>
</comment>
<dbReference type="AlphaFoldDB" id="A0A0F9VFP2"/>
<name>A0A0F9VFP2_9ZZZZ</name>
<dbReference type="Pfam" id="PF13742">
    <property type="entry name" value="tRNA_anti_2"/>
    <property type="match status" value="1"/>
</dbReference>
<accession>A0A0F9VFP2</accession>
<keyword evidence="3" id="KW-0378">Hydrolase</keyword>
<dbReference type="InterPro" id="IPR003753">
    <property type="entry name" value="Exonuc_VII_L"/>
</dbReference>
<dbReference type="NCBIfam" id="TIGR00237">
    <property type="entry name" value="xseA"/>
    <property type="match status" value="1"/>
</dbReference>
<evidence type="ECO:0000313" key="7">
    <source>
        <dbReference type="EMBL" id="KKO02845.1"/>
    </source>
</evidence>
<gene>
    <name evidence="7" type="ORF">LCGC14_0102950</name>
</gene>
<dbReference type="InterPro" id="IPR025824">
    <property type="entry name" value="OB-fold_nuc-bd_dom"/>
</dbReference>
<dbReference type="EMBL" id="LAZR01000029">
    <property type="protein sequence ID" value="KKO02845.1"/>
    <property type="molecule type" value="Genomic_DNA"/>
</dbReference>
<dbReference type="GO" id="GO:0008855">
    <property type="term" value="F:exodeoxyribonuclease VII activity"/>
    <property type="evidence" value="ECO:0007669"/>
    <property type="project" value="InterPro"/>
</dbReference>
<dbReference type="GO" id="GO:0003676">
    <property type="term" value="F:nucleic acid binding"/>
    <property type="evidence" value="ECO:0007669"/>
    <property type="project" value="InterPro"/>
</dbReference>
<organism evidence="7">
    <name type="scientific">marine sediment metagenome</name>
    <dbReference type="NCBI Taxonomy" id="412755"/>
    <lineage>
        <taxon>unclassified sequences</taxon>
        <taxon>metagenomes</taxon>
        <taxon>ecological metagenomes</taxon>
    </lineage>
</organism>
<evidence type="ECO:0000256" key="1">
    <source>
        <dbReference type="ARBA" id="ARBA00022490"/>
    </source>
</evidence>
<sequence length="396" mass="44398">MELFVDKIFSVSEFIALLNIGLKSSKAKIIGEVGEAKAGPTGHVYFTLKDENDQSIMKCIIWKSRYNLYDIKLQEGMKIMAYGYPEIYPPSGRLSFIAETIELAGEGGLKKQYDELKKKLEKEGIFAEEKKRPVPRYPQRIGVITSKQGAVMADFLNNIGKFGFKIKMIDSRVEGQTATRDLLASIKTFRKQDIDVLVIIRGGGSLESLMPFNNELLVREVANFPVPVIAGIGHDKDEPLVALAADVSESTPTAAANLLNESWEQALLFLERYERNIIDRYEMILDNYKAIENELKISLRNFKNALLNAKISLRDSLNKSLSGFRSLLLAVNQKLGQAEKAVFFNNPERQIRLGYSIASCDGKIVRRTGDVKIGKNIDIKVIDGKIISEVKNINKN</sequence>
<evidence type="ECO:0000256" key="2">
    <source>
        <dbReference type="ARBA" id="ARBA00022722"/>
    </source>
</evidence>
<dbReference type="PANTHER" id="PTHR30008">
    <property type="entry name" value="EXODEOXYRIBONUCLEASE 7 LARGE SUBUNIT"/>
    <property type="match status" value="1"/>
</dbReference>